<dbReference type="PROSITE" id="PS00159">
    <property type="entry name" value="ALDOLASE_KDPG_KHG_1"/>
    <property type="match status" value="1"/>
</dbReference>
<dbReference type="EC" id="4.1.2.14" evidence="5"/>
<dbReference type="KEGG" id="bhc:JFL75_10865"/>
<dbReference type="InterPro" id="IPR000887">
    <property type="entry name" value="Aldlse_KDPG_KHG"/>
</dbReference>
<evidence type="ECO:0000256" key="1">
    <source>
        <dbReference type="ARBA" id="ARBA00000654"/>
    </source>
</evidence>
<dbReference type="RefSeq" id="WP_215624766.1">
    <property type="nucleotide sequence ID" value="NZ_CP067089.2"/>
</dbReference>
<dbReference type="PANTHER" id="PTHR30246:SF1">
    <property type="entry name" value="2-DEHYDRO-3-DEOXY-6-PHOSPHOGALACTONATE ALDOLASE-RELATED"/>
    <property type="match status" value="1"/>
</dbReference>
<comment type="catalytic activity">
    <reaction evidence="1">
        <text>2-dehydro-3-deoxy-6-phospho-D-gluconate = D-glyceraldehyde 3-phosphate + pyruvate</text>
        <dbReference type="Rhea" id="RHEA:17089"/>
        <dbReference type="ChEBI" id="CHEBI:15361"/>
        <dbReference type="ChEBI" id="CHEBI:57569"/>
        <dbReference type="ChEBI" id="CHEBI:59776"/>
        <dbReference type="EC" id="4.1.2.14"/>
    </reaction>
</comment>
<evidence type="ECO:0000256" key="4">
    <source>
        <dbReference type="ARBA" id="ARBA00011233"/>
    </source>
</evidence>
<dbReference type="NCBIfam" id="NF004325">
    <property type="entry name" value="PRK05718.1"/>
    <property type="match status" value="1"/>
</dbReference>
<dbReference type="EMBL" id="CP067089">
    <property type="protein sequence ID" value="QQO07461.1"/>
    <property type="molecule type" value="Genomic_DNA"/>
</dbReference>
<evidence type="ECO:0000313" key="9">
    <source>
        <dbReference type="EMBL" id="QQO07461.1"/>
    </source>
</evidence>
<dbReference type="Proteomes" id="UP000595917">
    <property type="component" value="Chromosome"/>
</dbReference>
<evidence type="ECO:0000256" key="3">
    <source>
        <dbReference type="ARBA" id="ARBA00006906"/>
    </source>
</evidence>
<keyword evidence="10" id="KW-1185">Reference proteome</keyword>
<dbReference type="PANTHER" id="PTHR30246">
    <property type="entry name" value="2-KETO-3-DEOXY-6-PHOSPHOGLUCONATE ALDOLASE"/>
    <property type="match status" value="1"/>
</dbReference>
<evidence type="ECO:0000256" key="7">
    <source>
        <dbReference type="ARBA" id="ARBA00023270"/>
    </source>
</evidence>
<dbReference type="GO" id="GO:0008675">
    <property type="term" value="F:2-dehydro-3-deoxy-phosphogluconate aldolase activity"/>
    <property type="evidence" value="ECO:0007669"/>
    <property type="project" value="UniProtKB-EC"/>
</dbReference>
<dbReference type="InterPro" id="IPR031337">
    <property type="entry name" value="KDPG/KHG_AS_1"/>
</dbReference>
<name>A0A7T8B8M1_9SPIR</name>
<keyword evidence="7" id="KW-0704">Schiff base</keyword>
<proteinExistence type="inferred from homology"/>
<comment type="similarity">
    <text evidence="3">Belongs to the KHG/KDPG aldolase family.</text>
</comment>
<keyword evidence="6" id="KW-0456">Lyase</keyword>
<evidence type="ECO:0000256" key="5">
    <source>
        <dbReference type="ARBA" id="ARBA00013063"/>
    </source>
</evidence>
<comment type="subunit">
    <text evidence="4">Homotrimer.</text>
</comment>
<evidence type="ECO:0000256" key="2">
    <source>
        <dbReference type="ARBA" id="ARBA00004736"/>
    </source>
</evidence>
<dbReference type="Gene3D" id="3.20.20.70">
    <property type="entry name" value="Aldolase class I"/>
    <property type="match status" value="1"/>
</dbReference>
<accession>A0A7T8B8M1</accession>
<sequence length="321" mass="33768">MHAVLEELGKIGIVPVIKIDDAEKAVPLAKALRDGGIPCAEITFRTAQGEEAIRRIHKEVPEVLLGAGTVLTVDQVKKAADAGARFIVSPGFNPKVVGYCIEQGIPITPGCSNPSDIEAALEFGLEVIKFFPAEQSGGLEYIKAVAAPFGAVKFMPTGGINAGNIAKYCSYDRILACGGSWMVGADLINSGNFSAVTALCREALRTALGFHIAHVGINAENEAEALRAAGLFEALFGFAAKPGNSSVFAGEGIEIMKTPYLGKNGHIAVGTNNITMAMGCLERMGCRFNTESLKKDAGGRLIAVYLADEIAGFAVHLMQKK</sequence>
<reference evidence="9" key="1">
    <citation type="submission" date="2021-01" db="EMBL/GenBank/DDBJ databases">
        <title>Description of Breznakiella homolactica.</title>
        <authorList>
            <person name="Song Y."/>
            <person name="Brune A."/>
        </authorList>
    </citation>
    <scope>NUCLEOTIDE SEQUENCE</scope>
    <source>
        <strain evidence="9">RmG30</strain>
    </source>
</reference>
<dbReference type="InterPro" id="IPR031338">
    <property type="entry name" value="KDPG/KHG_AS_2"/>
</dbReference>
<evidence type="ECO:0000256" key="6">
    <source>
        <dbReference type="ARBA" id="ARBA00023239"/>
    </source>
</evidence>
<dbReference type="InterPro" id="IPR013785">
    <property type="entry name" value="Aldolase_TIM"/>
</dbReference>
<dbReference type="SUPFAM" id="SSF51569">
    <property type="entry name" value="Aldolase"/>
    <property type="match status" value="1"/>
</dbReference>
<evidence type="ECO:0000313" key="10">
    <source>
        <dbReference type="Proteomes" id="UP000595917"/>
    </source>
</evidence>
<dbReference type="CDD" id="cd00452">
    <property type="entry name" value="KDPG_aldolase"/>
    <property type="match status" value="1"/>
</dbReference>
<keyword evidence="8" id="KW-0119">Carbohydrate metabolism</keyword>
<dbReference type="AlphaFoldDB" id="A0A7T8B8M1"/>
<dbReference type="Pfam" id="PF01081">
    <property type="entry name" value="Aldolase"/>
    <property type="match status" value="1"/>
</dbReference>
<protein>
    <recommendedName>
        <fullName evidence="5">2-dehydro-3-deoxy-phosphogluconate aldolase</fullName>
        <ecNumber evidence="5">4.1.2.14</ecNumber>
    </recommendedName>
</protein>
<dbReference type="NCBIfam" id="TIGR01182">
    <property type="entry name" value="eda"/>
    <property type="match status" value="1"/>
</dbReference>
<dbReference type="PROSITE" id="PS00160">
    <property type="entry name" value="ALDOLASE_KDPG_KHG_2"/>
    <property type="match status" value="1"/>
</dbReference>
<gene>
    <name evidence="9" type="ORF">JFL75_10865</name>
</gene>
<comment type="pathway">
    <text evidence="2">Carbohydrate acid metabolism; 2-dehydro-3-deoxy-D-gluconate degradation; D-glyceraldehyde 3-phosphate and pyruvate from 2-dehydro-3-deoxy-D-gluconate: step 2/2.</text>
</comment>
<evidence type="ECO:0000256" key="8">
    <source>
        <dbReference type="ARBA" id="ARBA00023277"/>
    </source>
</evidence>
<organism evidence="9 10">
    <name type="scientific">Breznakiella homolactica</name>
    <dbReference type="NCBI Taxonomy" id="2798577"/>
    <lineage>
        <taxon>Bacteria</taxon>
        <taxon>Pseudomonadati</taxon>
        <taxon>Spirochaetota</taxon>
        <taxon>Spirochaetia</taxon>
        <taxon>Spirochaetales</taxon>
        <taxon>Breznakiellaceae</taxon>
        <taxon>Breznakiella</taxon>
    </lineage>
</organism>